<protein>
    <recommendedName>
        <fullName evidence="8">Serine/threonine-protein phosphatase</fullName>
        <ecNumber evidence="8">3.1.3.16</ecNumber>
    </recommendedName>
</protein>
<dbReference type="EMBL" id="MLAK01000668">
    <property type="protein sequence ID" value="OHT08411.1"/>
    <property type="molecule type" value="Genomic_DNA"/>
</dbReference>
<evidence type="ECO:0000256" key="4">
    <source>
        <dbReference type="ARBA" id="ARBA00022912"/>
    </source>
</evidence>
<comment type="catalytic activity">
    <reaction evidence="6">
        <text>O-phospho-L-seryl-[protein] + H2O = L-seryl-[protein] + phosphate</text>
        <dbReference type="Rhea" id="RHEA:20629"/>
        <dbReference type="Rhea" id="RHEA-COMP:9863"/>
        <dbReference type="Rhea" id="RHEA-COMP:11604"/>
        <dbReference type="ChEBI" id="CHEBI:15377"/>
        <dbReference type="ChEBI" id="CHEBI:29999"/>
        <dbReference type="ChEBI" id="CHEBI:43474"/>
        <dbReference type="ChEBI" id="CHEBI:83421"/>
        <dbReference type="EC" id="3.1.3.16"/>
    </reaction>
</comment>
<dbReference type="EC" id="3.1.3.16" evidence="8"/>
<dbReference type="InterPro" id="IPR029052">
    <property type="entry name" value="Metallo-depent_PP-like"/>
</dbReference>
<keyword evidence="4" id="KW-0904">Protein phosphatase</keyword>
<evidence type="ECO:0000256" key="5">
    <source>
        <dbReference type="ARBA" id="ARBA00023211"/>
    </source>
</evidence>
<evidence type="ECO:0000256" key="8">
    <source>
        <dbReference type="RuleBase" id="RU004273"/>
    </source>
</evidence>
<comment type="catalytic activity">
    <reaction evidence="7 8">
        <text>O-phospho-L-threonyl-[protein] + H2O = L-threonyl-[protein] + phosphate</text>
        <dbReference type="Rhea" id="RHEA:47004"/>
        <dbReference type="Rhea" id="RHEA-COMP:11060"/>
        <dbReference type="Rhea" id="RHEA-COMP:11605"/>
        <dbReference type="ChEBI" id="CHEBI:15377"/>
        <dbReference type="ChEBI" id="CHEBI:30013"/>
        <dbReference type="ChEBI" id="CHEBI:43474"/>
        <dbReference type="ChEBI" id="CHEBI:61977"/>
        <dbReference type="EC" id="3.1.3.16"/>
    </reaction>
</comment>
<dbReference type="PANTHER" id="PTHR11668:SF300">
    <property type="entry name" value="SERINE_THREONINE-PROTEIN PHOSPHATASE"/>
    <property type="match status" value="1"/>
</dbReference>
<evidence type="ECO:0000313" key="11">
    <source>
        <dbReference type="EMBL" id="OHT08411.1"/>
    </source>
</evidence>
<sequence length="434" mass="48777">MEIANHIVNIYSQIWSNLDLDTVSNRKNPLHFPMFSPDDLGKLCAEARHIFESEEVSLSIDGPVTIIGDLHGHILDLFRDLQIFGLPNQSENHSENCASIANTVNYENNNNGSPNEQKNSKSNQKYLFLGDLVDRGEFSTETVSLVFALKVKYPKNVFVIRGNHEFSFLNQRCGFQDELSKIYGPQSTSLYDKFLAAFTYIPITALINGQILCVHGGLGPNWFSLNQAKKIIRPVEDFGDEVQDAMLWSDPNETIDFYEPSNRGTGFLFGKSAVDDFSNDNNIKLIVRAHECVNNGINFMFDNRLVTVFGASNYCGLVSNKSGVLQIDSNGDYSSSIFPPLFYLKRDQVNFMMVVDGKLITLNKRNIPESMSTIQLPKYKPNIQKLPPLVLTGAQANGRKSNTPHSDPRTHRPLINTGRPRWGDSGRPPIRIPR</sequence>
<dbReference type="GeneID" id="94837657"/>
<keyword evidence="5" id="KW-0464">Manganese</keyword>
<gene>
    <name evidence="11" type="ORF">TRFO_23092</name>
</gene>
<dbReference type="GO" id="GO:0005737">
    <property type="term" value="C:cytoplasm"/>
    <property type="evidence" value="ECO:0007669"/>
    <property type="project" value="TreeGrafter"/>
</dbReference>
<dbReference type="GO" id="GO:0004722">
    <property type="term" value="F:protein serine/threonine phosphatase activity"/>
    <property type="evidence" value="ECO:0007669"/>
    <property type="project" value="UniProtKB-EC"/>
</dbReference>
<dbReference type="RefSeq" id="XP_068361547.1">
    <property type="nucleotide sequence ID" value="XM_068502953.1"/>
</dbReference>
<dbReference type="GO" id="GO:0005634">
    <property type="term" value="C:nucleus"/>
    <property type="evidence" value="ECO:0007669"/>
    <property type="project" value="TreeGrafter"/>
</dbReference>
<dbReference type="VEuPathDB" id="TrichDB:TRFO_23092"/>
<dbReference type="Pfam" id="PF00149">
    <property type="entry name" value="Metallophos"/>
    <property type="match status" value="1"/>
</dbReference>
<comment type="cofactor">
    <cofactor evidence="1">
        <name>Mn(2+)</name>
        <dbReference type="ChEBI" id="CHEBI:29035"/>
    </cofactor>
</comment>
<proteinExistence type="inferred from homology"/>
<evidence type="ECO:0000259" key="10">
    <source>
        <dbReference type="PROSITE" id="PS00125"/>
    </source>
</evidence>
<dbReference type="InterPro" id="IPR006186">
    <property type="entry name" value="Ser/Thr-sp_prot-phosphatase"/>
</dbReference>
<evidence type="ECO:0000256" key="7">
    <source>
        <dbReference type="ARBA" id="ARBA00048336"/>
    </source>
</evidence>
<dbReference type="InterPro" id="IPR004843">
    <property type="entry name" value="Calcineurin-like_PHP"/>
</dbReference>
<evidence type="ECO:0000256" key="6">
    <source>
        <dbReference type="ARBA" id="ARBA00047761"/>
    </source>
</evidence>
<dbReference type="AlphaFoldDB" id="A0A1J4KB17"/>
<dbReference type="SUPFAM" id="SSF56300">
    <property type="entry name" value="Metallo-dependent phosphatases"/>
    <property type="match status" value="1"/>
</dbReference>
<dbReference type="PRINTS" id="PR00114">
    <property type="entry name" value="STPHPHTASE"/>
</dbReference>
<comment type="caution">
    <text evidence="11">The sequence shown here is derived from an EMBL/GenBank/DDBJ whole genome shotgun (WGS) entry which is preliminary data.</text>
</comment>
<evidence type="ECO:0000256" key="1">
    <source>
        <dbReference type="ARBA" id="ARBA00001936"/>
    </source>
</evidence>
<dbReference type="CDD" id="cd00144">
    <property type="entry name" value="MPP_PPP_family"/>
    <property type="match status" value="1"/>
</dbReference>
<evidence type="ECO:0000256" key="3">
    <source>
        <dbReference type="ARBA" id="ARBA00022801"/>
    </source>
</evidence>
<keyword evidence="2" id="KW-0479">Metal-binding</keyword>
<dbReference type="GO" id="GO:0046872">
    <property type="term" value="F:metal ion binding"/>
    <property type="evidence" value="ECO:0007669"/>
    <property type="project" value="UniProtKB-KW"/>
</dbReference>
<dbReference type="PROSITE" id="PS00125">
    <property type="entry name" value="SER_THR_PHOSPHATASE"/>
    <property type="match status" value="1"/>
</dbReference>
<keyword evidence="3 8" id="KW-0378">Hydrolase</keyword>
<reference evidence="11" key="1">
    <citation type="submission" date="2016-10" db="EMBL/GenBank/DDBJ databases">
        <authorList>
            <person name="Benchimol M."/>
            <person name="Almeida L.G."/>
            <person name="Vasconcelos A.T."/>
            <person name="Perreira-Neves A."/>
            <person name="Rosa I.A."/>
            <person name="Tasca T."/>
            <person name="Bogo M.R."/>
            <person name="de Souza W."/>
        </authorList>
    </citation>
    <scope>NUCLEOTIDE SEQUENCE [LARGE SCALE GENOMIC DNA]</scope>
    <source>
        <strain evidence="11">K</strain>
    </source>
</reference>
<evidence type="ECO:0000313" key="12">
    <source>
        <dbReference type="Proteomes" id="UP000179807"/>
    </source>
</evidence>
<feature type="region of interest" description="Disordered" evidence="9">
    <location>
        <begin position="394"/>
        <end position="434"/>
    </location>
</feature>
<dbReference type="InterPro" id="IPR050341">
    <property type="entry name" value="PP1_catalytic_subunit"/>
</dbReference>
<feature type="compositionally biased region" description="Polar residues" evidence="9">
    <location>
        <begin position="394"/>
        <end position="405"/>
    </location>
</feature>
<dbReference type="SMART" id="SM00156">
    <property type="entry name" value="PP2Ac"/>
    <property type="match status" value="1"/>
</dbReference>
<dbReference type="PANTHER" id="PTHR11668">
    <property type="entry name" value="SERINE/THREONINE PROTEIN PHOSPHATASE"/>
    <property type="match status" value="1"/>
</dbReference>
<organism evidence="11 12">
    <name type="scientific">Tritrichomonas foetus</name>
    <dbReference type="NCBI Taxonomy" id="1144522"/>
    <lineage>
        <taxon>Eukaryota</taxon>
        <taxon>Metamonada</taxon>
        <taxon>Parabasalia</taxon>
        <taxon>Tritrichomonadida</taxon>
        <taxon>Tritrichomonadidae</taxon>
        <taxon>Tritrichomonas</taxon>
    </lineage>
</organism>
<accession>A0A1J4KB17</accession>
<evidence type="ECO:0000256" key="2">
    <source>
        <dbReference type="ARBA" id="ARBA00022723"/>
    </source>
</evidence>
<dbReference type="Gene3D" id="3.60.21.10">
    <property type="match status" value="1"/>
</dbReference>
<evidence type="ECO:0000256" key="9">
    <source>
        <dbReference type="SAM" id="MobiDB-lite"/>
    </source>
</evidence>
<feature type="domain" description="Serine/threonine specific protein phosphatases" evidence="10">
    <location>
        <begin position="160"/>
        <end position="165"/>
    </location>
</feature>
<name>A0A1J4KB17_9EUKA</name>
<dbReference type="OrthoDB" id="10267127at2759"/>
<dbReference type="Proteomes" id="UP000179807">
    <property type="component" value="Unassembled WGS sequence"/>
</dbReference>
<keyword evidence="12" id="KW-1185">Reference proteome</keyword>
<comment type="similarity">
    <text evidence="8">Belongs to the PPP phosphatase family.</text>
</comment>